<gene>
    <name evidence="3" type="ORF">E3C22_02925</name>
</gene>
<dbReference type="EMBL" id="SOZD01000001">
    <property type="protein sequence ID" value="TFF27429.1"/>
    <property type="molecule type" value="Genomic_DNA"/>
</dbReference>
<keyword evidence="2" id="KW-1277">Toxin-antitoxin system</keyword>
<dbReference type="OrthoDB" id="595470at2"/>
<name>A0A4Y8RSY9_9HYPH</name>
<dbReference type="AlphaFoldDB" id="A0A4Y8RSY9"/>
<dbReference type="PANTHER" id="PTHR33755:SF6">
    <property type="entry name" value="PLASMID STABILIZATION SYSTEM PROTEIN"/>
    <property type="match status" value="1"/>
</dbReference>
<evidence type="ECO:0000313" key="3">
    <source>
        <dbReference type="EMBL" id="TFF27429.1"/>
    </source>
</evidence>
<proteinExistence type="inferred from homology"/>
<dbReference type="Proteomes" id="UP000298179">
    <property type="component" value="Unassembled WGS sequence"/>
</dbReference>
<evidence type="ECO:0000313" key="4">
    <source>
        <dbReference type="Proteomes" id="UP000298179"/>
    </source>
</evidence>
<evidence type="ECO:0000256" key="1">
    <source>
        <dbReference type="ARBA" id="ARBA00006226"/>
    </source>
</evidence>
<dbReference type="PANTHER" id="PTHR33755">
    <property type="entry name" value="TOXIN PARE1-RELATED"/>
    <property type="match status" value="1"/>
</dbReference>
<organism evidence="3 4">
    <name type="scientific">Jiella endophytica</name>
    <dbReference type="NCBI Taxonomy" id="2558362"/>
    <lineage>
        <taxon>Bacteria</taxon>
        <taxon>Pseudomonadati</taxon>
        <taxon>Pseudomonadota</taxon>
        <taxon>Alphaproteobacteria</taxon>
        <taxon>Hyphomicrobiales</taxon>
        <taxon>Aurantimonadaceae</taxon>
        <taxon>Jiella</taxon>
    </lineage>
</organism>
<protein>
    <submittedName>
        <fullName evidence="3">Type II toxin-antitoxin system RelE/ParE family toxin</fullName>
    </submittedName>
</protein>
<keyword evidence="4" id="KW-1185">Reference proteome</keyword>
<comment type="similarity">
    <text evidence="1">Belongs to the RelE toxin family.</text>
</comment>
<accession>A0A4Y8RSY9</accession>
<dbReference type="InterPro" id="IPR007712">
    <property type="entry name" value="RelE/ParE_toxin"/>
</dbReference>
<evidence type="ECO:0000256" key="2">
    <source>
        <dbReference type="ARBA" id="ARBA00022649"/>
    </source>
</evidence>
<reference evidence="3 4" key="1">
    <citation type="submission" date="2019-03" db="EMBL/GenBank/DDBJ databases">
        <title>Jiella endophytica sp. nov., a novel endophytic bacterium isolated from root of Ficus microcarpa Linn. f.</title>
        <authorList>
            <person name="Tuo L."/>
        </authorList>
    </citation>
    <scope>NUCLEOTIDE SEQUENCE [LARGE SCALE GENOMIC DNA]</scope>
    <source>
        <strain evidence="3 4">CBS5Q-3</strain>
    </source>
</reference>
<dbReference type="Gene3D" id="3.30.2310.20">
    <property type="entry name" value="RelE-like"/>
    <property type="match status" value="1"/>
</dbReference>
<dbReference type="InterPro" id="IPR051803">
    <property type="entry name" value="TA_system_RelE-like_toxin"/>
</dbReference>
<dbReference type="InterPro" id="IPR035093">
    <property type="entry name" value="RelE/ParE_toxin_dom_sf"/>
</dbReference>
<dbReference type="RefSeq" id="WP_134760028.1">
    <property type="nucleotide sequence ID" value="NZ_SOZD01000001.1"/>
</dbReference>
<dbReference type="Pfam" id="PF05016">
    <property type="entry name" value="ParE_toxin"/>
    <property type="match status" value="1"/>
</dbReference>
<comment type="caution">
    <text evidence="3">The sequence shown here is derived from an EMBL/GenBank/DDBJ whole genome shotgun (WGS) entry which is preliminary data.</text>
</comment>
<sequence length="96" mass="11155">MHLRISEDAEADLRFLRDYLNPRSPQAYQRILIAIFAAFDQLEVFPLLGREGEVAGTRELTVPRTPYRIVYSLPNAYFLDVERVLHGSLRYPSDED</sequence>